<comment type="similarity">
    <text evidence="1">Belongs to the enoyl-CoA hydratase/isomerase family.</text>
</comment>
<protein>
    <submittedName>
        <fullName evidence="3">MaoC family dehydratase</fullName>
    </submittedName>
</protein>
<dbReference type="Proteomes" id="UP001056455">
    <property type="component" value="Chromosome"/>
</dbReference>
<dbReference type="Gene3D" id="3.10.129.10">
    <property type="entry name" value="Hotdog Thioesterase"/>
    <property type="match status" value="1"/>
</dbReference>
<dbReference type="InterPro" id="IPR029069">
    <property type="entry name" value="HotDog_dom_sf"/>
</dbReference>
<feature type="domain" description="MaoC-like" evidence="2">
    <location>
        <begin position="12"/>
        <end position="121"/>
    </location>
</feature>
<name>A0ABY4YXC7_9MICO</name>
<evidence type="ECO:0000313" key="4">
    <source>
        <dbReference type="Proteomes" id="UP001056455"/>
    </source>
</evidence>
<reference evidence="3" key="1">
    <citation type="submission" date="2022-06" db="EMBL/GenBank/DDBJ databases">
        <title>Ornithinimicrobium HY1793.</title>
        <authorList>
            <person name="Huang Y."/>
        </authorList>
    </citation>
    <scope>NUCLEOTIDE SEQUENCE</scope>
    <source>
        <strain evidence="3">HY1793</strain>
    </source>
</reference>
<sequence>MRTFNTLSDLAGAVGEHLGHSDWIAVEQDMITAFGEVTGDQQWIHSDPARAASGPYGTTVAHGYLILSLLPVLTAQLYEVRGVSATINYGLDRVRFPSPVRVGSRIRVGAEIVSVEPGSGHATQAVVRMTVQVEGVDRPACVADTVRRFVPDAGGANG</sequence>
<dbReference type="PANTHER" id="PTHR42993:SF1">
    <property type="entry name" value="MAOC-LIKE DEHYDRATASE DOMAIN-CONTAINING PROTEIN"/>
    <property type="match status" value="1"/>
</dbReference>
<dbReference type="CDD" id="cd03450">
    <property type="entry name" value="NodN"/>
    <property type="match status" value="1"/>
</dbReference>
<dbReference type="RefSeq" id="WP_252594832.1">
    <property type="nucleotide sequence ID" value="NZ_CP099489.1"/>
</dbReference>
<gene>
    <name evidence="3" type="ORF">NF556_06995</name>
</gene>
<dbReference type="SUPFAM" id="SSF54637">
    <property type="entry name" value="Thioesterase/thiol ester dehydrase-isomerase"/>
    <property type="match status" value="1"/>
</dbReference>
<proteinExistence type="inferred from homology"/>
<dbReference type="PANTHER" id="PTHR42993">
    <property type="entry name" value="MAOC-LIKE DEHYDRATASE DOMAIN-CONTAINING PROTEIN"/>
    <property type="match status" value="1"/>
</dbReference>
<dbReference type="InterPro" id="IPR002539">
    <property type="entry name" value="MaoC-like_dom"/>
</dbReference>
<evidence type="ECO:0000313" key="3">
    <source>
        <dbReference type="EMBL" id="USQ81389.1"/>
    </source>
</evidence>
<evidence type="ECO:0000256" key="1">
    <source>
        <dbReference type="ARBA" id="ARBA00005254"/>
    </source>
</evidence>
<dbReference type="InterPro" id="IPR039375">
    <property type="entry name" value="NodN-like"/>
</dbReference>
<dbReference type="EMBL" id="CP099489">
    <property type="protein sequence ID" value="USQ81389.1"/>
    <property type="molecule type" value="Genomic_DNA"/>
</dbReference>
<keyword evidence="4" id="KW-1185">Reference proteome</keyword>
<accession>A0ABY4YXC7</accession>
<organism evidence="3 4">
    <name type="scientific">Ornithinimicrobium faecis</name>
    <dbReference type="NCBI Taxonomy" id="2934158"/>
    <lineage>
        <taxon>Bacteria</taxon>
        <taxon>Bacillati</taxon>
        <taxon>Actinomycetota</taxon>
        <taxon>Actinomycetes</taxon>
        <taxon>Micrococcales</taxon>
        <taxon>Ornithinimicrobiaceae</taxon>
        <taxon>Ornithinimicrobium</taxon>
    </lineage>
</organism>
<evidence type="ECO:0000259" key="2">
    <source>
        <dbReference type="Pfam" id="PF01575"/>
    </source>
</evidence>
<dbReference type="Pfam" id="PF01575">
    <property type="entry name" value="MaoC_dehydratas"/>
    <property type="match status" value="1"/>
</dbReference>